<dbReference type="RefSeq" id="WP_115171167.1">
    <property type="nucleotide sequence ID" value="NZ_UGYW01000002.1"/>
</dbReference>
<dbReference type="Gene3D" id="3.10.180.10">
    <property type="entry name" value="2,3-Dihydroxybiphenyl 1,2-Dioxygenase, domain 1"/>
    <property type="match status" value="1"/>
</dbReference>
<name>A0A380CR23_SPHSI</name>
<dbReference type="InterPro" id="IPR004360">
    <property type="entry name" value="Glyas_Fos-R_dOase_dom"/>
</dbReference>
<dbReference type="PANTHER" id="PTHR36113">
    <property type="entry name" value="LYASE, PUTATIVE-RELATED-RELATED"/>
    <property type="match status" value="1"/>
</dbReference>
<gene>
    <name evidence="2" type="ORF">NCTC11388_03764</name>
</gene>
<dbReference type="InterPro" id="IPR051332">
    <property type="entry name" value="Fosfomycin_Res_Enzymes"/>
</dbReference>
<dbReference type="PANTHER" id="PTHR36113:SF1">
    <property type="entry name" value="GLYOXALASE_BLEOMYCIN RESISTANCE PROTEIN_DIOXYGENASE"/>
    <property type="match status" value="1"/>
</dbReference>
<protein>
    <submittedName>
        <fullName evidence="2">Predicted enzyme related to lactoylglutathione lyase</fullName>
    </submittedName>
</protein>
<dbReference type="GO" id="GO:0016829">
    <property type="term" value="F:lyase activity"/>
    <property type="evidence" value="ECO:0007669"/>
    <property type="project" value="UniProtKB-KW"/>
</dbReference>
<dbReference type="Proteomes" id="UP000254893">
    <property type="component" value="Unassembled WGS sequence"/>
</dbReference>
<dbReference type="InterPro" id="IPR037523">
    <property type="entry name" value="VOC_core"/>
</dbReference>
<dbReference type="AlphaFoldDB" id="A0A380CR23"/>
<dbReference type="EMBL" id="UGYW01000002">
    <property type="protein sequence ID" value="SUJ25675.1"/>
    <property type="molecule type" value="Genomic_DNA"/>
</dbReference>
<organism evidence="2 3">
    <name type="scientific">Sphingobacterium spiritivorum</name>
    <name type="common">Flavobacterium spiritivorum</name>
    <dbReference type="NCBI Taxonomy" id="258"/>
    <lineage>
        <taxon>Bacteria</taxon>
        <taxon>Pseudomonadati</taxon>
        <taxon>Bacteroidota</taxon>
        <taxon>Sphingobacteriia</taxon>
        <taxon>Sphingobacteriales</taxon>
        <taxon>Sphingobacteriaceae</taxon>
        <taxon>Sphingobacterium</taxon>
    </lineage>
</organism>
<dbReference type="PROSITE" id="PS51819">
    <property type="entry name" value="VOC"/>
    <property type="match status" value="1"/>
</dbReference>
<evidence type="ECO:0000259" key="1">
    <source>
        <dbReference type="PROSITE" id="PS51819"/>
    </source>
</evidence>
<evidence type="ECO:0000313" key="2">
    <source>
        <dbReference type="EMBL" id="SUJ25675.1"/>
    </source>
</evidence>
<evidence type="ECO:0000313" key="3">
    <source>
        <dbReference type="Proteomes" id="UP000254893"/>
    </source>
</evidence>
<accession>A0A380CR23</accession>
<feature type="domain" description="VOC" evidence="1">
    <location>
        <begin position="2"/>
        <end position="129"/>
    </location>
</feature>
<keyword evidence="2" id="KW-0456">Lyase</keyword>
<reference evidence="2 3" key="1">
    <citation type="submission" date="2018-06" db="EMBL/GenBank/DDBJ databases">
        <authorList>
            <consortium name="Pathogen Informatics"/>
            <person name="Doyle S."/>
        </authorList>
    </citation>
    <scope>NUCLEOTIDE SEQUENCE [LARGE SCALE GENOMIC DNA]</scope>
    <source>
        <strain evidence="2 3">NCTC11388</strain>
    </source>
</reference>
<dbReference type="Pfam" id="PF00903">
    <property type="entry name" value="Glyoxalase"/>
    <property type="match status" value="1"/>
</dbReference>
<proteinExistence type="predicted"/>
<dbReference type="SUPFAM" id="SSF54593">
    <property type="entry name" value="Glyoxalase/Bleomycin resistance protein/Dihydroxybiphenyl dioxygenase"/>
    <property type="match status" value="1"/>
</dbReference>
<sequence length="129" mass="15091">MKIEHLAIWVADLERMKNFYIEYFAAVAEEKYINEKKQYMAYFLQFSEGETRLELMNRPDIFPATYRGIMEGLTHFAITVGTKEDVDSMTERLRRDGYTIYSEPRITGDGYYESVVLDPEGNHLELIAA</sequence>
<dbReference type="InterPro" id="IPR029068">
    <property type="entry name" value="Glyas_Bleomycin-R_OHBP_Dase"/>
</dbReference>